<dbReference type="Proteomes" id="UP000327118">
    <property type="component" value="Unassembled WGS sequence"/>
</dbReference>
<reference evidence="4" key="1">
    <citation type="submission" date="2019-04" db="EMBL/GenBank/DDBJ databases">
        <title>Friends and foes A comparative genomics studyof 23 Aspergillus species from section Flavi.</title>
        <authorList>
            <consortium name="DOE Joint Genome Institute"/>
            <person name="Kjaerbolling I."/>
            <person name="Vesth T."/>
            <person name="Frisvad J.C."/>
            <person name="Nybo J.L."/>
            <person name="Theobald S."/>
            <person name="Kildgaard S."/>
            <person name="Isbrandt T."/>
            <person name="Kuo A."/>
            <person name="Sato A."/>
            <person name="Lyhne E.K."/>
            <person name="Kogle M.E."/>
            <person name="Wiebenga A."/>
            <person name="Kun R.S."/>
            <person name="Lubbers R.J."/>
            <person name="Makela M.R."/>
            <person name="Barry K."/>
            <person name="Chovatia M."/>
            <person name="Clum A."/>
            <person name="Daum C."/>
            <person name="Haridas S."/>
            <person name="He G."/>
            <person name="LaButti K."/>
            <person name="Lipzen A."/>
            <person name="Mondo S."/>
            <person name="Riley R."/>
            <person name="Salamov A."/>
            <person name="Simmons B.A."/>
            <person name="Magnuson J.K."/>
            <person name="Henrissat B."/>
            <person name="Mortensen U.H."/>
            <person name="Larsen T.O."/>
            <person name="Devries R.P."/>
            <person name="Grigoriev I.V."/>
            <person name="Machida M."/>
            <person name="Baker S.E."/>
            <person name="Andersen M.R."/>
        </authorList>
    </citation>
    <scope>NUCLEOTIDE SEQUENCE [LARGE SCALE GENOMIC DNA]</scope>
    <source>
        <strain evidence="4">CBS 553.77</strain>
    </source>
</reference>
<dbReference type="Pfam" id="PF00134">
    <property type="entry name" value="Cyclin_N"/>
    <property type="match status" value="1"/>
</dbReference>
<protein>
    <recommendedName>
        <fullName evidence="2">Cyclin N-terminal domain-containing protein</fullName>
    </recommendedName>
</protein>
<gene>
    <name evidence="3" type="ORF">BDV28DRAFT_118405</name>
</gene>
<dbReference type="GO" id="GO:0019901">
    <property type="term" value="F:protein kinase binding"/>
    <property type="evidence" value="ECO:0007669"/>
    <property type="project" value="InterPro"/>
</dbReference>
<feature type="compositionally biased region" description="Low complexity" evidence="1">
    <location>
        <begin position="333"/>
        <end position="353"/>
    </location>
</feature>
<name>A0A5N6Z5L9_9EURO</name>
<feature type="compositionally biased region" description="Low complexity" evidence="1">
    <location>
        <begin position="279"/>
        <end position="293"/>
    </location>
</feature>
<sequence length="437" mass="48910">MTYYPYYTTTAMDQIQVSQPDQMNHFQHLNRIALHDFVRLPVSREMVAHLALQASQVIRCEPHVTTASAHGQPTPPNTPPLDAVDSQLPPLPSVEMFIASLVTRSQVQVPTLMTSLVYLARLRARLPPVAKGMRCTVHRIFLASLILAAKNLNDSSPKNKHWARYTTVKGYEDFSFSLPEVNLMERQLLFLLDWDTRVAEDDLFNHLEPFLAPIRYRYQLQEREAEMRQPREWRRLQASAELLACRLRRQKLEARLEARRPDSVHRRQRLSASPVSSVSLSSLSSSASPASLADSDRYQPYRPRRRPSTRTGSSVSPPLVQDVPSLTRFETVPSLSSRTSSIAPSSSNATPASLRTSSSLTSMEADVRVIDGARSPSLACGYLPVPSMIPSNVKMEEMQQSSKKVRMVGHTGHAGFVARFLASAAGSYMGGRMRSQV</sequence>
<feature type="domain" description="Cyclin N-terminal" evidence="2">
    <location>
        <begin position="96"/>
        <end position="196"/>
    </location>
</feature>
<dbReference type="GO" id="GO:0005634">
    <property type="term" value="C:nucleus"/>
    <property type="evidence" value="ECO:0007669"/>
    <property type="project" value="TreeGrafter"/>
</dbReference>
<feature type="compositionally biased region" description="Low complexity" evidence="1">
    <location>
        <begin position="309"/>
        <end position="318"/>
    </location>
</feature>
<dbReference type="Gene3D" id="1.10.472.10">
    <property type="entry name" value="Cyclin-like"/>
    <property type="match status" value="1"/>
</dbReference>
<dbReference type="AlphaFoldDB" id="A0A5N6Z5L9"/>
<evidence type="ECO:0000313" key="3">
    <source>
        <dbReference type="EMBL" id="KAE8352945.1"/>
    </source>
</evidence>
<proteinExistence type="predicted"/>
<dbReference type="GO" id="GO:0016538">
    <property type="term" value="F:cyclin-dependent protein serine/threonine kinase regulator activity"/>
    <property type="evidence" value="ECO:0007669"/>
    <property type="project" value="TreeGrafter"/>
</dbReference>
<dbReference type="InterPro" id="IPR036915">
    <property type="entry name" value="Cyclin-like_sf"/>
</dbReference>
<evidence type="ECO:0000259" key="2">
    <source>
        <dbReference type="Pfam" id="PF00134"/>
    </source>
</evidence>
<dbReference type="EMBL" id="ML739113">
    <property type="protein sequence ID" value="KAE8352945.1"/>
    <property type="molecule type" value="Genomic_DNA"/>
</dbReference>
<dbReference type="PANTHER" id="PTHR15615:SF10">
    <property type="entry name" value="PHO85 CYCLIN-2-RELATED"/>
    <property type="match status" value="1"/>
</dbReference>
<dbReference type="PANTHER" id="PTHR15615">
    <property type="match status" value="1"/>
</dbReference>
<dbReference type="InterPro" id="IPR006671">
    <property type="entry name" value="Cyclin_N"/>
</dbReference>
<dbReference type="InterPro" id="IPR013922">
    <property type="entry name" value="Cyclin_PHO80-like"/>
</dbReference>
<dbReference type="CDD" id="cd20557">
    <property type="entry name" value="CYCLIN_ScPCL1-like"/>
    <property type="match status" value="1"/>
</dbReference>
<dbReference type="OrthoDB" id="10250320at2759"/>
<organism evidence="3 4">
    <name type="scientific">Aspergillus coremiiformis</name>
    <dbReference type="NCBI Taxonomy" id="138285"/>
    <lineage>
        <taxon>Eukaryota</taxon>
        <taxon>Fungi</taxon>
        <taxon>Dikarya</taxon>
        <taxon>Ascomycota</taxon>
        <taxon>Pezizomycotina</taxon>
        <taxon>Eurotiomycetes</taxon>
        <taxon>Eurotiomycetidae</taxon>
        <taxon>Eurotiales</taxon>
        <taxon>Aspergillaceae</taxon>
        <taxon>Aspergillus</taxon>
        <taxon>Aspergillus subgen. Circumdati</taxon>
    </lineage>
</organism>
<dbReference type="GO" id="GO:0000307">
    <property type="term" value="C:cyclin-dependent protein kinase holoenzyme complex"/>
    <property type="evidence" value="ECO:0007669"/>
    <property type="project" value="TreeGrafter"/>
</dbReference>
<keyword evidence="4" id="KW-1185">Reference proteome</keyword>
<evidence type="ECO:0000313" key="4">
    <source>
        <dbReference type="Proteomes" id="UP000327118"/>
    </source>
</evidence>
<dbReference type="SUPFAM" id="SSF47954">
    <property type="entry name" value="Cyclin-like"/>
    <property type="match status" value="1"/>
</dbReference>
<evidence type="ECO:0000256" key="1">
    <source>
        <dbReference type="SAM" id="MobiDB-lite"/>
    </source>
</evidence>
<feature type="region of interest" description="Disordered" evidence="1">
    <location>
        <begin position="279"/>
        <end position="361"/>
    </location>
</feature>
<accession>A0A5N6Z5L9</accession>